<accession>A0AAW1W014</accession>
<keyword evidence="3" id="KW-1185">Reference proteome</keyword>
<organism evidence="2 3">
    <name type="scientific">Rubus argutus</name>
    <name type="common">Southern blackberry</name>
    <dbReference type="NCBI Taxonomy" id="59490"/>
    <lineage>
        <taxon>Eukaryota</taxon>
        <taxon>Viridiplantae</taxon>
        <taxon>Streptophyta</taxon>
        <taxon>Embryophyta</taxon>
        <taxon>Tracheophyta</taxon>
        <taxon>Spermatophyta</taxon>
        <taxon>Magnoliopsida</taxon>
        <taxon>eudicotyledons</taxon>
        <taxon>Gunneridae</taxon>
        <taxon>Pentapetalae</taxon>
        <taxon>rosids</taxon>
        <taxon>fabids</taxon>
        <taxon>Rosales</taxon>
        <taxon>Rosaceae</taxon>
        <taxon>Rosoideae</taxon>
        <taxon>Rosoideae incertae sedis</taxon>
        <taxon>Rubus</taxon>
    </lineage>
</organism>
<gene>
    <name evidence="2" type="ORF">M0R45_036831</name>
</gene>
<dbReference type="Proteomes" id="UP001457282">
    <property type="component" value="Unassembled WGS sequence"/>
</dbReference>
<sequence length="117" mass="12933">MFSRFHFQFDDLISLALPRPDAHSSSIRSTRAHLQSTKDTYPLQSLTAALQPHHNSPPPSSPDPLFISVGYPQRNQTSTPSLNLFFCSENCPSAEEDGTMSVAEDCGFLVLILLLLN</sequence>
<comment type="caution">
    <text evidence="2">The sequence shown here is derived from an EMBL/GenBank/DDBJ whole genome shotgun (WGS) entry which is preliminary data.</text>
</comment>
<dbReference type="AlphaFoldDB" id="A0AAW1W014"/>
<feature type="region of interest" description="Disordered" evidence="1">
    <location>
        <begin position="45"/>
        <end position="70"/>
    </location>
</feature>
<evidence type="ECO:0000256" key="1">
    <source>
        <dbReference type="SAM" id="MobiDB-lite"/>
    </source>
</evidence>
<name>A0AAW1W014_RUBAR</name>
<dbReference type="EMBL" id="JBEDUW010000007">
    <property type="protein sequence ID" value="KAK9913004.1"/>
    <property type="molecule type" value="Genomic_DNA"/>
</dbReference>
<proteinExistence type="predicted"/>
<protein>
    <submittedName>
        <fullName evidence="2">Uncharacterized protein</fullName>
    </submittedName>
</protein>
<reference evidence="2 3" key="1">
    <citation type="journal article" date="2023" name="G3 (Bethesda)">
        <title>A chromosome-length genome assembly and annotation of blackberry (Rubus argutus, cv. 'Hillquist').</title>
        <authorList>
            <person name="Bruna T."/>
            <person name="Aryal R."/>
            <person name="Dudchenko O."/>
            <person name="Sargent D.J."/>
            <person name="Mead D."/>
            <person name="Buti M."/>
            <person name="Cavallini A."/>
            <person name="Hytonen T."/>
            <person name="Andres J."/>
            <person name="Pham M."/>
            <person name="Weisz D."/>
            <person name="Mascagni F."/>
            <person name="Usai G."/>
            <person name="Natali L."/>
            <person name="Bassil N."/>
            <person name="Fernandez G.E."/>
            <person name="Lomsadze A."/>
            <person name="Armour M."/>
            <person name="Olukolu B."/>
            <person name="Poorten T."/>
            <person name="Britton C."/>
            <person name="Davik J."/>
            <person name="Ashrafi H."/>
            <person name="Aiden E.L."/>
            <person name="Borodovsky M."/>
            <person name="Worthington M."/>
        </authorList>
    </citation>
    <scope>NUCLEOTIDE SEQUENCE [LARGE SCALE GENOMIC DNA]</scope>
    <source>
        <strain evidence="2">PI 553951</strain>
    </source>
</reference>
<evidence type="ECO:0000313" key="3">
    <source>
        <dbReference type="Proteomes" id="UP001457282"/>
    </source>
</evidence>
<evidence type="ECO:0000313" key="2">
    <source>
        <dbReference type="EMBL" id="KAK9913004.1"/>
    </source>
</evidence>